<dbReference type="PROSITE" id="PS00107">
    <property type="entry name" value="PROTEIN_KINASE_ATP"/>
    <property type="match status" value="1"/>
</dbReference>
<dbReference type="Gene3D" id="1.10.510.10">
    <property type="entry name" value="Transferase(Phosphotransferase) domain 1"/>
    <property type="match status" value="1"/>
</dbReference>
<dbReference type="GO" id="GO:0004674">
    <property type="term" value="F:protein serine/threonine kinase activity"/>
    <property type="evidence" value="ECO:0007669"/>
    <property type="project" value="UniProtKB-KW"/>
</dbReference>
<evidence type="ECO:0000256" key="3">
    <source>
        <dbReference type="ARBA" id="ARBA00022527"/>
    </source>
</evidence>
<evidence type="ECO:0000256" key="8">
    <source>
        <dbReference type="ARBA" id="ARBA00047899"/>
    </source>
</evidence>
<dbReference type="GO" id="GO:0032465">
    <property type="term" value="P:regulation of cytokinesis"/>
    <property type="evidence" value="ECO:0007669"/>
    <property type="project" value="UniProtKB-ARBA"/>
</dbReference>
<feature type="binding site" evidence="11">
    <location>
        <position position="281"/>
    </location>
    <ligand>
        <name>ATP</name>
        <dbReference type="ChEBI" id="CHEBI:30616"/>
    </ligand>
</feature>
<evidence type="ECO:0000256" key="5">
    <source>
        <dbReference type="ARBA" id="ARBA00022741"/>
    </source>
</evidence>
<evidence type="ECO:0000259" key="16">
    <source>
        <dbReference type="PROSITE" id="PS50011"/>
    </source>
</evidence>
<protein>
    <recommendedName>
        <fullName evidence="2 15">Aurora kinase</fullName>
        <ecNumber evidence="1 15">2.7.11.1</ecNumber>
    </recommendedName>
</protein>
<dbReference type="GO" id="GO:0032133">
    <property type="term" value="C:chromosome passenger complex"/>
    <property type="evidence" value="ECO:0007669"/>
    <property type="project" value="UniProtKB-ARBA"/>
</dbReference>
<feature type="domain" description="Protein kinase" evidence="16">
    <location>
        <begin position="140"/>
        <end position="393"/>
    </location>
</feature>
<dbReference type="EMBL" id="CAJVPQ010001826">
    <property type="protein sequence ID" value="CAG8571663.1"/>
    <property type="molecule type" value="Genomic_DNA"/>
</dbReference>
<evidence type="ECO:0000256" key="4">
    <source>
        <dbReference type="ARBA" id="ARBA00022679"/>
    </source>
</evidence>
<evidence type="ECO:0000256" key="6">
    <source>
        <dbReference type="ARBA" id="ARBA00022777"/>
    </source>
</evidence>
<organism evidence="17 18">
    <name type="scientific">Funneliformis caledonium</name>
    <dbReference type="NCBI Taxonomy" id="1117310"/>
    <lineage>
        <taxon>Eukaryota</taxon>
        <taxon>Fungi</taxon>
        <taxon>Fungi incertae sedis</taxon>
        <taxon>Mucoromycota</taxon>
        <taxon>Glomeromycotina</taxon>
        <taxon>Glomeromycetes</taxon>
        <taxon>Glomerales</taxon>
        <taxon>Glomeraceae</taxon>
        <taxon>Funneliformis</taxon>
    </lineage>
</organism>
<evidence type="ECO:0000256" key="13">
    <source>
        <dbReference type="PROSITE-ProRule" id="PRU10141"/>
    </source>
</evidence>
<evidence type="ECO:0000256" key="11">
    <source>
        <dbReference type="PIRSR" id="PIRSR630616-2"/>
    </source>
</evidence>
<dbReference type="GO" id="GO:0051233">
    <property type="term" value="C:spindle midzone"/>
    <property type="evidence" value="ECO:0007669"/>
    <property type="project" value="UniProtKB-ARBA"/>
</dbReference>
<dbReference type="GO" id="GO:0005524">
    <property type="term" value="F:ATP binding"/>
    <property type="evidence" value="ECO:0007669"/>
    <property type="project" value="UniProtKB-UniRule"/>
</dbReference>
<accession>A0A9N9BPI5</accession>
<dbReference type="SMART" id="SM00220">
    <property type="entry name" value="S_TKc"/>
    <property type="match status" value="1"/>
</dbReference>
<dbReference type="FunFam" id="1.10.510.10:FF:000235">
    <property type="entry name" value="Serine/threonine-protein kinase ark1"/>
    <property type="match status" value="1"/>
</dbReference>
<evidence type="ECO:0000256" key="15">
    <source>
        <dbReference type="RuleBase" id="RU367134"/>
    </source>
</evidence>
<dbReference type="SUPFAM" id="SSF56112">
    <property type="entry name" value="Protein kinase-like (PK-like)"/>
    <property type="match status" value="1"/>
</dbReference>
<feature type="binding site" evidence="11">
    <location>
        <begin position="218"/>
        <end position="220"/>
    </location>
    <ligand>
        <name>ATP</name>
        <dbReference type="ChEBI" id="CHEBI:30616"/>
    </ligand>
</feature>
<dbReference type="PROSITE" id="PS50011">
    <property type="entry name" value="PROTEIN_KINASE_DOM"/>
    <property type="match status" value="1"/>
</dbReference>
<name>A0A9N9BPI5_9GLOM</name>
<keyword evidence="5 11" id="KW-0547">Nucleotide-binding</keyword>
<dbReference type="GO" id="GO:1902115">
    <property type="term" value="P:regulation of organelle assembly"/>
    <property type="evidence" value="ECO:0007669"/>
    <property type="project" value="UniProtKB-ARBA"/>
</dbReference>
<dbReference type="AlphaFoldDB" id="A0A9N9BPI5"/>
<comment type="caution">
    <text evidence="17">The sequence shown here is derived from an EMBL/GenBank/DDBJ whole genome shotgun (WGS) entry which is preliminary data.</text>
</comment>
<dbReference type="GO" id="GO:0000776">
    <property type="term" value="C:kinetochore"/>
    <property type="evidence" value="ECO:0007669"/>
    <property type="project" value="UniProtKB-ARBA"/>
</dbReference>
<feature type="binding site" evidence="11">
    <location>
        <begin position="267"/>
        <end position="268"/>
    </location>
    <ligand>
        <name>ATP</name>
        <dbReference type="ChEBI" id="CHEBI:30616"/>
    </ligand>
</feature>
<dbReference type="OrthoDB" id="377346at2759"/>
<dbReference type="CDD" id="cd14007">
    <property type="entry name" value="STKc_Aurora"/>
    <property type="match status" value="1"/>
</dbReference>
<gene>
    <name evidence="17" type="ORF">FCALED_LOCUS7128</name>
</gene>
<comment type="catalytic activity">
    <reaction evidence="9 15">
        <text>L-seryl-[protein] + ATP = O-phospho-L-seryl-[protein] + ADP + H(+)</text>
        <dbReference type="Rhea" id="RHEA:17989"/>
        <dbReference type="Rhea" id="RHEA-COMP:9863"/>
        <dbReference type="Rhea" id="RHEA-COMP:11604"/>
        <dbReference type="ChEBI" id="CHEBI:15378"/>
        <dbReference type="ChEBI" id="CHEBI:29999"/>
        <dbReference type="ChEBI" id="CHEBI:30616"/>
        <dbReference type="ChEBI" id="CHEBI:83421"/>
        <dbReference type="ChEBI" id="CHEBI:456216"/>
        <dbReference type="EC" id="2.7.11.1"/>
    </reaction>
</comment>
<evidence type="ECO:0000256" key="1">
    <source>
        <dbReference type="ARBA" id="ARBA00012513"/>
    </source>
</evidence>
<dbReference type="GO" id="GO:0045143">
    <property type="term" value="P:homologous chromosome segregation"/>
    <property type="evidence" value="ECO:0007669"/>
    <property type="project" value="UniProtKB-ARBA"/>
</dbReference>
<evidence type="ECO:0000256" key="2">
    <source>
        <dbReference type="ARBA" id="ARBA00021157"/>
    </source>
</evidence>
<evidence type="ECO:0000256" key="9">
    <source>
        <dbReference type="ARBA" id="ARBA00048679"/>
    </source>
</evidence>
<dbReference type="FunFam" id="3.30.200.20:FF:000042">
    <property type="entry name" value="Aurora kinase A"/>
    <property type="match status" value="1"/>
</dbReference>
<keyword evidence="6 15" id="KW-0418">Kinase</keyword>
<dbReference type="GO" id="GO:0044779">
    <property type="term" value="P:meiotic spindle checkpoint signaling"/>
    <property type="evidence" value="ECO:0007669"/>
    <property type="project" value="UniProtKB-ARBA"/>
</dbReference>
<comment type="similarity">
    <text evidence="15">Belongs to the protein kinase superfamily. Ser/Thr protein kinase family. Aurora subfamily.</text>
</comment>
<feature type="cross-link" description="Glycyl lysine isopeptide (Lys-Gly) (interchain with G-Cter in SUMO2)" evidence="12">
    <location>
        <position position="265"/>
    </location>
</feature>
<dbReference type="InterPro" id="IPR008271">
    <property type="entry name" value="Ser/Thr_kinase_AS"/>
</dbReference>
<keyword evidence="4 15" id="KW-0808">Transferase</keyword>
<dbReference type="GO" id="GO:0090266">
    <property type="term" value="P:regulation of mitotic cell cycle spindle assembly checkpoint"/>
    <property type="evidence" value="ECO:0007669"/>
    <property type="project" value="UniProtKB-ARBA"/>
</dbReference>
<evidence type="ECO:0000256" key="7">
    <source>
        <dbReference type="ARBA" id="ARBA00022840"/>
    </source>
</evidence>
<dbReference type="PROSITE" id="PS00108">
    <property type="entry name" value="PROTEIN_KINASE_ST"/>
    <property type="match status" value="1"/>
</dbReference>
<feature type="binding site" evidence="11">
    <location>
        <position position="150"/>
    </location>
    <ligand>
        <name>ATP</name>
        <dbReference type="ChEBI" id="CHEBI:30616"/>
    </ligand>
</feature>
<reference evidence="17" key="1">
    <citation type="submission" date="2021-06" db="EMBL/GenBank/DDBJ databases">
        <authorList>
            <person name="Kallberg Y."/>
            <person name="Tangrot J."/>
            <person name="Rosling A."/>
        </authorList>
    </citation>
    <scope>NUCLEOTIDE SEQUENCE</scope>
    <source>
        <strain evidence="17">UK204</strain>
    </source>
</reference>
<dbReference type="InterPro" id="IPR017441">
    <property type="entry name" value="Protein_kinase_ATP_BS"/>
</dbReference>
<sequence length="397" mass="45960">MLSRAKKQKENEELPTKGLIKFTKNVNQISLNEKLQGKENNKINRVNFEDRMEQINAEVLRIAKRVALAPKATVNINTQSVETNSIAKKNNETENRQKSLIVKKILSTVNSRVVDKSTKLQLIDNLPKKEETKVWCLDDFEMGDSLGEGRFGRVYMAREKTSMKVVAIKVIFKKEIRENNMVEQLRREVEIQSHLRHPNILRLYGYFHDKDRVFLVLEFAENGELYKRLQNYGPFTERQTACYISQIAVALSYLQKKKVIHRDMKPENLLLSNNDIVKVSDFGWAIHTSGLNQRRTTFCGTPDYLAPEMIIENLGYDQKIDSWALGVLCYEFLVGKPPFMVEDIGETYKKIATVDYKIPNQISPEAKNFISSLLQSDPEKRLPLDRIAIHPWILKNK</sequence>
<dbReference type="GO" id="GO:0072479">
    <property type="term" value="P:response to mitotic cell cycle spindle assembly checkpoint signaling"/>
    <property type="evidence" value="ECO:0007669"/>
    <property type="project" value="UniProtKB-ARBA"/>
</dbReference>
<dbReference type="InterPro" id="IPR011009">
    <property type="entry name" value="Kinase-like_dom_sf"/>
</dbReference>
<proteinExistence type="inferred from homology"/>
<feature type="binding site" evidence="13">
    <location>
        <position position="173"/>
    </location>
    <ligand>
        <name>ATP</name>
        <dbReference type="ChEBI" id="CHEBI:30616"/>
    </ligand>
</feature>
<dbReference type="PANTHER" id="PTHR24350">
    <property type="entry name" value="SERINE/THREONINE-PROTEIN KINASE IAL-RELATED"/>
    <property type="match status" value="1"/>
</dbReference>
<comment type="catalytic activity">
    <reaction evidence="8 15">
        <text>L-threonyl-[protein] + ATP = O-phospho-L-threonyl-[protein] + ADP + H(+)</text>
        <dbReference type="Rhea" id="RHEA:46608"/>
        <dbReference type="Rhea" id="RHEA-COMP:11060"/>
        <dbReference type="Rhea" id="RHEA-COMP:11605"/>
        <dbReference type="ChEBI" id="CHEBI:15378"/>
        <dbReference type="ChEBI" id="CHEBI:30013"/>
        <dbReference type="ChEBI" id="CHEBI:30616"/>
        <dbReference type="ChEBI" id="CHEBI:61977"/>
        <dbReference type="ChEBI" id="CHEBI:456216"/>
        <dbReference type="EC" id="2.7.11.1"/>
    </reaction>
</comment>
<evidence type="ECO:0000256" key="12">
    <source>
        <dbReference type="PIRSR" id="PIRSR630616-3"/>
    </source>
</evidence>
<keyword evidence="18" id="KW-1185">Reference proteome</keyword>
<evidence type="ECO:0000256" key="14">
    <source>
        <dbReference type="RuleBase" id="RU000304"/>
    </source>
</evidence>
<evidence type="ECO:0000313" key="17">
    <source>
        <dbReference type="EMBL" id="CAG8571663.1"/>
    </source>
</evidence>
<dbReference type="Proteomes" id="UP000789570">
    <property type="component" value="Unassembled WGS sequence"/>
</dbReference>
<dbReference type="Pfam" id="PF00069">
    <property type="entry name" value="Pkinase"/>
    <property type="match status" value="1"/>
</dbReference>
<dbReference type="InterPro" id="IPR030616">
    <property type="entry name" value="Aur-like"/>
</dbReference>
<evidence type="ECO:0000313" key="18">
    <source>
        <dbReference type="Proteomes" id="UP000789570"/>
    </source>
</evidence>
<evidence type="ECO:0000256" key="10">
    <source>
        <dbReference type="PIRSR" id="PIRSR630616-1"/>
    </source>
</evidence>
<dbReference type="GO" id="GO:0008608">
    <property type="term" value="P:attachment of spindle microtubules to kinetochore"/>
    <property type="evidence" value="ECO:0007669"/>
    <property type="project" value="UniProtKB-ARBA"/>
</dbReference>
<dbReference type="EC" id="2.7.11.1" evidence="1 15"/>
<feature type="binding site" evidence="11">
    <location>
        <position position="169"/>
    </location>
    <ligand>
        <name>ATP</name>
        <dbReference type="ChEBI" id="CHEBI:30616"/>
    </ligand>
</feature>
<keyword evidence="7 11" id="KW-0067">ATP-binding</keyword>
<feature type="active site" description="Proton acceptor" evidence="10">
    <location>
        <position position="263"/>
    </location>
</feature>
<keyword evidence="3 14" id="KW-0723">Serine/threonine-protein kinase</keyword>
<dbReference type="InterPro" id="IPR000719">
    <property type="entry name" value="Prot_kinase_dom"/>
</dbReference>